<organism evidence="2 3">
    <name type="scientific">Trifolium medium</name>
    <dbReference type="NCBI Taxonomy" id="97028"/>
    <lineage>
        <taxon>Eukaryota</taxon>
        <taxon>Viridiplantae</taxon>
        <taxon>Streptophyta</taxon>
        <taxon>Embryophyta</taxon>
        <taxon>Tracheophyta</taxon>
        <taxon>Spermatophyta</taxon>
        <taxon>Magnoliopsida</taxon>
        <taxon>eudicotyledons</taxon>
        <taxon>Gunneridae</taxon>
        <taxon>Pentapetalae</taxon>
        <taxon>rosids</taxon>
        <taxon>fabids</taxon>
        <taxon>Fabales</taxon>
        <taxon>Fabaceae</taxon>
        <taxon>Papilionoideae</taxon>
        <taxon>50 kb inversion clade</taxon>
        <taxon>NPAAA clade</taxon>
        <taxon>Hologalegina</taxon>
        <taxon>IRL clade</taxon>
        <taxon>Trifolieae</taxon>
        <taxon>Trifolium</taxon>
    </lineage>
</organism>
<name>A0A392PRS2_9FABA</name>
<evidence type="ECO:0000313" key="2">
    <source>
        <dbReference type="EMBL" id="MCI14150.1"/>
    </source>
</evidence>
<reference evidence="2 3" key="1">
    <citation type="journal article" date="2018" name="Front. Plant Sci.">
        <title>Red Clover (Trifolium pratense) and Zigzag Clover (T. medium) - A Picture of Genomic Similarities and Differences.</title>
        <authorList>
            <person name="Dluhosova J."/>
            <person name="Istvanek J."/>
            <person name="Nedelnik J."/>
            <person name="Repkova J."/>
        </authorList>
    </citation>
    <scope>NUCLEOTIDE SEQUENCE [LARGE SCALE GENOMIC DNA]</scope>
    <source>
        <strain evidence="3">cv. 10/8</strain>
        <tissue evidence="2">Leaf</tissue>
    </source>
</reference>
<sequence length="141" mass="16167">MYSFMKPDEVNSLEMVLIDEKGDKIHASVRRQMLYLFRLKITEGNVYKMSFFTVAPESGLYRTTPHRYKLIFEMKTKVQSCENNTIGRFGLSLTTIADICGHGPDYEFLVDVAGLITGISPQKEYIREGKVTKMILIELTD</sequence>
<dbReference type="CDD" id="cd04480">
    <property type="entry name" value="RPA1_DBD_A_like"/>
    <property type="match status" value="1"/>
</dbReference>
<dbReference type="AlphaFoldDB" id="A0A392PRS2"/>
<protein>
    <submittedName>
        <fullName evidence="2">Replication factor A protein</fullName>
    </submittedName>
</protein>
<dbReference type="PANTHER" id="PTHR47165:SF4">
    <property type="entry name" value="OS03G0429900 PROTEIN"/>
    <property type="match status" value="1"/>
</dbReference>
<dbReference type="PANTHER" id="PTHR47165">
    <property type="entry name" value="OS03G0429900 PROTEIN"/>
    <property type="match status" value="1"/>
</dbReference>
<comment type="caution">
    <text evidence="2">The sequence shown here is derived from an EMBL/GenBank/DDBJ whole genome shotgun (WGS) entry which is preliminary data.</text>
</comment>
<dbReference type="SUPFAM" id="SSF50249">
    <property type="entry name" value="Nucleic acid-binding proteins"/>
    <property type="match status" value="1"/>
</dbReference>
<evidence type="ECO:0000313" key="3">
    <source>
        <dbReference type="Proteomes" id="UP000265520"/>
    </source>
</evidence>
<evidence type="ECO:0000259" key="1">
    <source>
        <dbReference type="Pfam" id="PF02721"/>
    </source>
</evidence>
<dbReference type="Proteomes" id="UP000265520">
    <property type="component" value="Unassembled WGS sequence"/>
</dbReference>
<dbReference type="EMBL" id="LXQA010091167">
    <property type="protein sequence ID" value="MCI14150.1"/>
    <property type="molecule type" value="Genomic_DNA"/>
</dbReference>
<dbReference type="InterPro" id="IPR003871">
    <property type="entry name" value="RFA1B/D_OB_1st"/>
</dbReference>
<dbReference type="InterPro" id="IPR012340">
    <property type="entry name" value="NA-bd_OB-fold"/>
</dbReference>
<dbReference type="Pfam" id="PF02721">
    <property type="entry name" value="DUF223"/>
    <property type="match status" value="1"/>
</dbReference>
<feature type="domain" description="Replication protein A 70 kDa DNA-binding subunit B/D first OB fold" evidence="1">
    <location>
        <begin position="6"/>
        <end position="81"/>
    </location>
</feature>
<proteinExistence type="predicted"/>
<keyword evidence="3" id="KW-1185">Reference proteome</keyword>
<dbReference type="Gene3D" id="2.40.50.140">
    <property type="entry name" value="Nucleic acid-binding proteins"/>
    <property type="match status" value="1"/>
</dbReference>
<accession>A0A392PRS2</accession>